<dbReference type="EMBL" id="JANHOG010000824">
    <property type="protein sequence ID" value="KAJ3551285.1"/>
    <property type="molecule type" value="Genomic_DNA"/>
</dbReference>
<proteinExistence type="predicted"/>
<protein>
    <submittedName>
        <fullName evidence="1">Uncharacterized protein</fullName>
    </submittedName>
</protein>
<gene>
    <name evidence="1" type="ORF">NM688_g4790</name>
</gene>
<reference evidence="1" key="1">
    <citation type="submission" date="2022-07" db="EMBL/GenBank/DDBJ databases">
        <title>Genome Sequence of Phlebia brevispora.</title>
        <authorList>
            <person name="Buettner E."/>
        </authorList>
    </citation>
    <scope>NUCLEOTIDE SEQUENCE</scope>
    <source>
        <strain evidence="1">MPL23</strain>
    </source>
</reference>
<name>A0ACC1T1W3_9APHY</name>
<comment type="caution">
    <text evidence="1">The sequence shown here is derived from an EMBL/GenBank/DDBJ whole genome shotgun (WGS) entry which is preliminary data.</text>
</comment>
<dbReference type="Proteomes" id="UP001148662">
    <property type="component" value="Unassembled WGS sequence"/>
</dbReference>
<evidence type="ECO:0000313" key="2">
    <source>
        <dbReference type="Proteomes" id="UP001148662"/>
    </source>
</evidence>
<evidence type="ECO:0000313" key="1">
    <source>
        <dbReference type="EMBL" id="KAJ3551285.1"/>
    </source>
</evidence>
<keyword evidence="2" id="KW-1185">Reference proteome</keyword>
<organism evidence="1 2">
    <name type="scientific">Phlebia brevispora</name>
    <dbReference type="NCBI Taxonomy" id="194682"/>
    <lineage>
        <taxon>Eukaryota</taxon>
        <taxon>Fungi</taxon>
        <taxon>Dikarya</taxon>
        <taxon>Basidiomycota</taxon>
        <taxon>Agaricomycotina</taxon>
        <taxon>Agaricomycetes</taxon>
        <taxon>Polyporales</taxon>
        <taxon>Meruliaceae</taxon>
        <taxon>Phlebia</taxon>
    </lineage>
</organism>
<sequence>MSVFKGGLPEDIPLKWNNRLTSTAGRAQCRSANGSKTYQIELATKILDSDARIRYTLSHEMCHLACWVIDGAMNEQHGALFKKWAKKVMKVRSDITISTRHSYEISYPYEWVCVKCSKVYGRFSKSIQVEKVVCTRCHGDLQPTFEVRAPKTPKGASPTKLAASILQASPIPAVGMSDSIRDSTPASRNALGSTVLNTTAVDALNQSFDLLAIQTS</sequence>
<accession>A0ACC1T1W3</accession>